<feature type="transmembrane region" description="Helical" evidence="1">
    <location>
        <begin position="188"/>
        <end position="216"/>
    </location>
</feature>
<dbReference type="PANTHER" id="PTHR38034:SF1">
    <property type="entry name" value="INNER MEMBRANE PROTEIN YPJD"/>
    <property type="match status" value="1"/>
</dbReference>
<evidence type="ECO:0000256" key="1">
    <source>
        <dbReference type="SAM" id="Phobius"/>
    </source>
</evidence>
<feature type="transmembrane region" description="Helical" evidence="1">
    <location>
        <begin position="144"/>
        <end position="167"/>
    </location>
</feature>
<proteinExistence type="predicted"/>
<evidence type="ECO:0000259" key="2">
    <source>
        <dbReference type="Pfam" id="PF01578"/>
    </source>
</evidence>
<evidence type="ECO:0000313" key="3">
    <source>
        <dbReference type="EMBL" id="TMQ65190.1"/>
    </source>
</evidence>
<dbReference type="Pfam" id="PF01578">
    <property type="entry name" value="Cytochrom_C_asm"/>
    <property type="match status" value="1"/>
</dbReference>
<keyword evidence="1" id="KW-0812">Transmembrane</keyword>
<feature type="domain" description="Cytochrome c assembly protein" evidence="2">
    <location>
        <begin position="77"/>
        <end position="266"/>
    </location>
</feature>
<protein>
    <recommendedName>
        <fullName evidence="2">Cytochrome c assembly protein domain-containing protein</fullName>
    </recommendedName>
</protein>
<dbReference type="EMBL" id="VBOZ01000014">
    <property type="protein sequence ID" value="TMQ65190.1"/>
    <property type="molecule type" value="Genomic_DNA"/>
</dbReference>
<dbReference type="Proteomes" id="UP000317691">
    <property type="component" value="Unassembled WGS sequence"/>
</dbReference>
<evidence type="ECO:0000313" key="4">
    <source>
        <dbReference type="Proteomes" id="UP000317691"/>
    </source>
</evidence>
<dbReference type="GO" id="GO:0017004">
    <property type="term" value="P:cytochrome complex assembly"/>
    <property type="evidence" value="ECO:0007669"/>
    <property type="project" value="InterPro"/>
</dbReference>
<feature type="transmembrane region" description="Helical" evidence="1">
    <location>
        <begin position="254"/>
        <end position="276"/>
    </location>
</feature>
<reference evidence="3 4" key="1">
    <citation type="journal article" date="2019" name="Nat. Microbiol.">
        <title>Mediterranean grassland soil C-N compound turnover is dependent on rainfall and depth, and is mediated by genomically divergent microorganisms.</title>
        <authorList>
            <person name="Diamond S."/>
            <person name="Andeer P.F."/>
            <person name="Li Z."/>
            <person name="Crits-Christoph A."/>
            <person name="Burstein D."/>
            <person name="Anantharaman K."/>
            <person name="Lane K.R."/>
            <person name="Thomas B.C."/>
            <person name="Pan C."/>
            <person name="Northen T.R."/>
            <person name="Banfield J.F."/>
        </authorList>
    </citation>
    <scope>NUCLEOTIDE SEQUENCE [LARGE SCALE GENOMIC DNA]</scope>
    <source>
        <strain evidence="3">WS_9</strain>
    </source>
</reference>
<accession>A0A538TNM8</accession>
<comment type="caution">
    <text evidence="3">The sequence shown here is derived from an EMBL/GenBank/DDBJ whole genome shotgun (WGS) entry which is preliminary data.</text>
</comment>
<dbReference type="PANTHER" id="PTHR38034">
    <property type="entry name" value="INNER MEMBRANE PROTEIN YPJD"/>
    <property type="match status" value="1"/>
</dbReference>
<dbReference type="GO" id="GO:0020037">
    <property type="term" value="F:heme binding"/>
    <property type="evidence" value="ECO:0007669"/>
    <property type="project" value="InterPro"/>
</dbReference>
<keyword evidence="1" id="KW-1133">Transmembrane helix</keyword>
<organism evidence="3 4">
    <name type="scientific">Eiseniibacteriota bacterium</name>
    <dbReference type="NCBI Taxonomy" id="2212470"/>
    <lineage>
        <taxon>Bacteria</taxon>
        <taxon>Candidatus Eiseniibacteriota</taxon>
    </lineage>
</organism>
<dbReference type="InterPro" id="IPR052372">
    <property type="entry name" value="YpjD/HemX"/>
</dbReference>
<dbReference type="InterPro" id="IPR002541">
    <property type="entry name" value="Cyt_c_assembly"/>
</dbReference>
<keyword evidence="1" id="KW-0472">Membrane</keyword>
<sequence>MTGRGGRHPHMQPLIPLLTTVLPVLYALSVAAYARAYADEASTGGRWGPAMLRAALLVHLVYLSARGVTEGHLPLASVYDFLSATALSIAAVYVYLELRQGIRTTGIFVLPIVFLMQVTSSAYGGEPATRQPPLFPIWFEIHTLAAVLGYGAFFVSAIYGVLFLLMYREIKGNRLSFFFRRMPPLETLGRMNVSAASAGLALLALAILMGIGWGRLAGVDLAKDPKTWLTIGAWLVLGFAVLAYHRLGWRGPRAVYASLAGFTTLLASRVVTDLFVRSFHTFR</sequence>
<gene>
    <name evidence="3" type="ORF">E6K79_05335</name>
</gene>
<feature type="transmembrane region" description="Helical" evidence="1">
    <location>
        <begin position="107"/>
        <end position="124"/>
    </location>
</feature>
<feature type="transmembrane region" description="Helical" evidence="1">
    <location>
        <begin position="228"/>
        <end position="247"/>
    </location>
</feature>
<name>A0A538TNM8_UNCEI</name>
<feature type="transmembrane region" description="Helical" evidence="1">
    <location>
        <begin position="50"/>
        <end position="69"/>
    </location>
</feature>
<feature type="transmembrane region" description="Helical" evidence="1">
    <location>
        <begin position="75"/>
        <end position="95"/>
    </location>
</feature>
<feature type="transmembrane region" description="Helical" evidence="1">
    <location>
        <begin position="14"/>
        <end position="38"/>
    </location>
</feature>
<dbReference type="AlphaFoldDB" id="A0A538TNM8"/>